<name>A0ABW4LDL1_9MICO</name>
<dbReference type="Proteomes" id="UP001597347">
    <property type="component" value="Unassembled WGS sequence"/>
</dbReference>
<dbReference type="SUPFAM" id="SSF53756">
    <property type="entry name" value="UDP-Glycosyltransferase/glycogen phosphorylase"/>
    <property type="match status" value="1"/>
</dbReference>
<feature type="domain" description="Erythromycin biosynthesis protein CIII-like C-terminal" evidence="1">
    <location>
        <begin position="141"/>
        <end position="246"/>
    </location>
</feature>
<dbReference type="Gene3D" id="3.40.50.2000">
    <property type="entry name" value="Glycogen Phosphorylase B"/>
    <property type="match status" value="2"/>
</dbReference>
<organism evidence="2 3">
    <name type="scientific">Amnibacterium endophyticum</name>
    <dbReference type="NCBI Taxonomy" id="2109337"/>
    <lineage>
        <taxon>Bacteria</taxon>
        <taxon>Bacillati</taxon>
        <taxon>Actinomycetota</taxon>
        <taxon>Actinomycetes</taxon>
        <taxon>Micrococcales</taxon>
        <taxon>Microbacteriaceae</taxon>
        <taxon>Amnibacterium</taxon>
    </lineage>
</organism>
<evidence type="ECO:0000259" key="1">
    <source>
        <dbReference type="Pfam" id="PF06722"/>
    </source>
</evidence>
<dbReference type="EMBL" id="JBHUEA010000007">
    <property type="protein sequence ID" value="MFD1721192.1"/>
    <property type="molecule type" value="Genomic_DNA"/>
</dbReference>
<dbReference type="RefSeq" id="WP_377933193.1">
    <property type="nucleotide sequence ID" value="NZ_JBHUEA010000007.1"/>
</dbReference>
<reference evidence="3" key="1">
    <citation type="journal article" date="2019" name="Int. J. Syst. Evol. Microbiol.">
        <title>The Global Catalogue of Microorganisms (GCM) 10K type strain sequencing project: providing services to taxonomists for standard genome sequencing and annotation.</title>
        <authorList>
            <consortium name="The Broad Institute Genomics Platform"/>
            <consortium name="The Broad Institute Genome Sequencing Center for Infectious Disease"/>
            <person name="Wu L."/>
            <person name="Ma J."/>
        </authorList>
    </citation>
    <scope>NUCLEOTIDE SEQUENCE [LARGE SCALE GENOMIC DNA]</scope>
    <source>
        <strain evidence="3">CGMCC 1.12471</strain>
    </source>
</reference>
<gene>
    <name evidence="2" type="ORF">ACFSBI_06475</name>
</gene>
<accession>A0ABW4LDL1</accession>
<dbReference type="Pfam" id="PF06722">
    <property type="entry name" value="EryCIII-like_C"/>
    <property type="match status" value="1"/>
</dbReference>
<proteinExistence type="predicted"/>
<dbReference type="InterPro" id="IPR010610">
    <property type="entry name" value="EryCIII-like_C"/>
</dbReference>
<evidence type="ECO:0000313" key="2">
    <source>
        <dbReference type="EMBL" id="MFD1721192.1"/>
    </source>
</evidence>
<evidence type="ECO:0000313" key="3">
    <source>
        <dbReference type="Proteomes" id="UP001597347"/>
    </source>
</evidence>
<protein>
    <submittedName>
        <fullName evidence="2">Glycosyltransferase</fullName>
    </submittedName>
</protein>
<comment type="caution">
    <text evidence="2">The sequence shown here is derived from an EMBL/GenBank/DDBJ whole genome shotgun (WGS) entry which is preliminary data.</text>
</comment>
<sequence>MGGHLLGAALELAAAPAYSALTRAYNRQIERTFGVRLRGDLRASPRHGDAWVQLTVPRFEYPRTALPRELRFIGPLRPPASDPVPEWWDPRREPPVVAVRADGATALRDLVLPTIRAFGGAEETVVIAGTARCEVEAVHDGPLPGNVHFEERMPWSRLIARRSVVVSDGDYLHSQHALRFGIPLVTAGTLETDVETAARVAWSGAGVNLRQRRPSPDDLREAVLRIREDDAYRLAAARIAAQIATTDAEGAICALVEEHAAARI</sequence>
<keyword evidence="3" id="KW-1185">Reference proteome</keyword>